<feature type="domain" description="AB hydrolase-1" evidence="1">
    <location>
        <begin position="72"/>
        <end position="178"/>
    </location>
</feature>
<keyword evidence="2" id="KW-0378">Hydrolase</keyword>
<keyword evidence="3" id="KW-1185">Reference proteome</keyword>
<dbReference type="PANTHER" id="PTHR43433">
    <property type="entry name" value="HYDROLASE, ALPHA/BETA FOLD FAMILY PROTEIN"/>
    <property type="match status" value="1"/>
</dbReference>
<dbReference type="Proteomes" id="UP001060368">
    <property type="component" value="Chromosome"/>
</dbReference>
<dbReference type="InterPro" id="IPR000073">
    <property type="entry name" value="AB_hydrolase_1"/>
</dbReference>
<dbReference type="RefSeq" id="WP_257742128.1">
    <property type="nucleotide sequence ID" value="NZ_CP096115.1"/>
</dbReference>
<organism evidence="2 3">
    <name type="scientific">Methanoplanus endosymbiosus</name>
    <dbReference type="NCBI Taxonomy" id="33865"/>
    <lineage>
        <taxon>Archaea</taxon>
        <taxon>Methanobacteriati</taxon>
        <taxon>Methanobacteriota</taxon>
        <taxon>Stenosarchaea group</taxon>
        <taxon>Methanomicrobia</taxon>
        <taxon>Methanomicrobiales</taxon>
        <taxon>Methanomicrobiaceae</taxon>
        <taxon>Methanoplanus</taxon>
    </lineage>
</organism>
<evidence type="ECO:0000259" key="1">
    <source>
        <dbReference type="Pfam" id="PF00561"/>
    </source>
</evidence>
<dbReference type="GO" id="GO:0016787">
    <property type="term" value="F:hydrolase activity"/>
    <property type="evidence" value="ECO:0007669"/>
    <property type="project" value="UniProtKB-KW"/>
</dbReference>
<name>A0A9E7TH03_9EURY</name>
<evidence type="ECO:0000313" key="3">
    <source>
        <dbReference type="Proteomes" id="UP001060368"/>
    </source>
</evidence>
<dbReference type="EMBL" id="CP096115">
    <property type="protein sequence ID" value="UUX91977.1"/>
    <property type="molecule type" value="Genomic_DNA"/>
</dbReference>
<gene>
    <name evidence="2" type="ORF">L6E24_11505</name>
</gene>
<accession>A0A9E7TH03</accession>
<dbReference type="PANTHER" id="PTHR43433:SF5">
    <property type="entry name" value="AB HYDROLASE-1 DOMAIN-CONTAINING PROTEIN"/>
    <property type="match status" value="1"/>
</dbReference>
<sequence length="285" mass="30871">MKKLCFTATTFILVVCLLFACGCTGPSATPETAVKPAESTFQPVSYEDTPVQYSDVNGVSLAYREFGTENSKPLLMIIGWGGDMDGWDTTFIGLLAEKYHVYIYDHRDMGQSTETDAPLTIPMLADDAEGLIKALGYDSMYIYGMSMGTAVLQQILVDQPEMVQKAVLSSASVNANLPETEKLHGELEEALKDPDTPEGVRKETAAILEWDGVYDSLSGITNDVMFITGTADDVTPQSVAVDMAGQIDGSWLVRFKGIPHAGSSYAPEEYAGIVITFLEMDESPA</sequence>
<reference evidence="2" key="1">
    <citation type="submission" date="2022-04" db="EMBL/GenBank/DDBJ databases">
        <title>Complete genome of Methanoplanus endosymbiosus DSM 3599.</title>
        <authorList>
            <person name="Chen S.-C."/>
            <person name="You Y.-T."/>
            <person name="Zhou Y.-Z."/>
            <person name="Lai M.-C."/>
        </authorList>
    </citation>
    <scope>NUCLEOTIDE SEQUENCE</scope>
    <source>
        <strain evidence="2">DSM 3599</strain>
    </source>
</reference>
<dbReference type="PROSITE" id="PS51257">
    <property type="entry name" value="PROKAR_LIPOPROTEIN"/>
    <property type="match status" value="1"/>
</dbReference>
<dbReference type="AlphaFoldDB" id="A0A9E7TH03"/>
<dbReference type="Pfam" id="PF00561">
    <property type="entry name" value="Abhydrolase_1"/>
    <property type="match status" value="1"/>
</dbReference>
<protein>
    <submittedName>
        <fullName evidence="2">Alpha/beta hydrolase</fullName>
    </submittedName>
</protein>
<evidence type="ECO:0000313" key="2">
    <source>
        <dbReference type="EMBL" id="UUX91977.1"/>
    </source>
</evidence>
<dbReference type="InterPro" id="IPR029058">
    <property type="entry name" value="AB_hydrolase_fold"/>
</dbReference>
<dbReference type="KEGG" id="mend:L6E24_11505"/>
<dbReference type="SUPFAM" id="SSF53474">
    <property type="entry name" value="alpha/beta-Hydrolases"/>
    <property type="match status" value="1"/>
</dbReference>
<proteinExistence type="predicted"/>
<dbReference type="GeneID" id="74308336"/>
<dbReference type="InterPro" id="IPR050471">
    <property type="entry name" value="AB_hydrolase"/>
</dbReference>
<dbReference type="Gene3D" id="3.40.50.1820">
    <property type="entry name" value="alpha/beta hydrolase"/>
    <property type="match status" value="1"/>
</dbReference>